<organism evidence="5 6">
    <name type="scientific">Fusobacterium pseudoperiodonticum</name>
    <dbReference type="NCBI Taxonomy" id="2663009"/>
    <lineage>
        <taxon>Bacteria</taxon>
        <taxon>Fusobacteriati</taxon>
        <taxon>Fusobacteriota</taxon>
        <taxon>Fusobacteriia</taxon>
        <taxon>Fusobacteriales</taxon>
        <taxon>Fusobacteriaceae</taxon>
        <taxon>Fusobacterium</taxon>
    </lineage>
</organism>
<keyword evidence="2" id="KW-0067">ATP-binding</keyword>
<dbReference type="GO" id="GO:0005524">
    <property type="term" value="F:ATP binding"/>
    <property type="evidence" value="ECO:0007669"/>
    <property type="project" value="UniProtKB-KW"/>
</dbReference>
<dbReference type="Gene3D" id="1.10.3290.10">
    <property type="entry name" value="Fido-like domain"/>
    <property type="match status" value="1"/>
</dbReference>
<dbReference type="InterPro" id="IPR036597">
    <property type="entry name" value="Fido-like_dom_sf"/>
</dbReference>
<reference evidence="5 6" key="1">
    <citation type="submission" date="2017-11" db="EMBL/GenBank/DDBJ databases">
        <title>Genome sequencing of Fusobacterium periodonticum KCOM 1261.</title>
        <authorList>
            <person name="Kook J.-K."/>
            <person name="Park S.-N."/>
            <person name="Lim Y.K."/>
        </authorList>
    </citation>
    <scope>NUCLEOTIDE SEQUENCE [LARGE SCALE GENOMIC DNA]</scope>
    <source>
        <strain evidence="5 6">KCOM 1261</strain>
    </source>
</reference>
<evidence type="ECO:0000256" key="2">
    <source>
        <dbReference type="PIRSR" id="PIRSR640198-2"/>
    </source>
</evidence>
<dbReference type="PROSITE" id="PS51459">
    <property type="entry name" value="FIDO"/>
    <property type="match status" value="1"/>
</dbReference>
<dbReference type="InterPro" id="IPR003812">
    <property type="entry name" value="Fido"/>
</dbReference>
<gene>
    <name evidence="5" type="ORF">CTM72_08290</name>
</gene>
<keyword evidence="2" id="KW-0547">Nucleotide-binding</keyword>
<feature type="binding site" evidence="2">
    <location>
        <position position="201"/>
    </location>
    <ligand>
        <name>ATP</name>
        <dbReference type="ChEBI" id="CHEBI:30616"/>
    </ligand>
</feature>
<protein>
    <submittedName>
        <fullName evidence="5">Cell filamentation protein Fic</fullName>
    </submittedName>
</protein>
<sequence>MNNIVEKMTNEYTDDLLVRAAHHSTAIEGNTLTLGDTISILIHNYIPKGMTEREYYEVKNYKKAFELLLKADRVISTDLIKNYHRYIMENLREDNGEFKKIQNIILGSVIETTKPYLVPTVIEDWCQNLEYRLNNAKTDEEKIEAILDQHIKFEKIHPFGDGNGRTGRLLIIHSCLKENLAPILIPKEEKGKYINFLTSENIKEFVKWGIELENKERERIELFYNKEKEEK</sequence>
<accession>A0A2D3NWC6</accession>
<dbReference type="Pfam" id="PF02661">
    <property type="entry name" value="Fic"/>
    <property type="match status" value="1"/>
</dbReference>
<evidence type="ECO:0000313" key="5">
    <source>
        <dbReference type="EMBL" id="ATV59708.1"/>
    </source>
</evidence>
<evidence type="ECO:0000256" key="1">
    <source>
        <dbReference type="PIRSR" id="PIRSR640198-1"/>
    </source>
</evidence>
<evidence type="ECO:0000259" key="4">
    <source>
        <dbReference type="PROSITE" id="PS51459"/>
    </source>
</evidence>
<evidence type="ECO:0000256" key="3">
    <source>
        <dbReference type="PIRSR" id="PIRSR640198-3"/>
    </source>
</evidence>
<dbReference type="Proteomes" id="UP000230056">
    <property type="component" value="Chromosome"/>
</dbReference>
<dbReference type="PANTHER" id="PTHR13504:SF38">
    <property type="entry name" value="FIDO DOMAIN-CONTAINING PROTEIN"/>
    <property type="match status" value="1"/>
</dbReference>
<name>A0A2D3NWC6_9FUSO</name>
<dbReference type="InterPro" id="IPR040198">
    <property type="entry name" value="Fido_containing"/>
</dbReference>
<feature type="active site" evidence="1">
    <location>
        <position position="157"/>
    </location>
</feature>
<dbReference type="AlphaFoldDB" id="A0A2D3NWC6"/>
<evidence type="ECO:0000313" key="6">
    <source>
        <dbReference type="Proteomes" id="UP000230056"/>
    </source>
</evidence>
<dbReference type="RefSeq" id="WP_100025082.1">
    <property type="nucleotide sequence ID" value="NZ_CP024699.1"/>
</dbReference>
<dbReference type="PANTHER" id="PTHR13504">
    <property type="entry name" value="FIDO DOMAIN-CONTAINING PROTEIN DDB_G0283145"/>
    <property type="match status" value="1"/>
</dbReference>
<proteinExistence type="predicted"/>
<feature type="domain" description="Fido" evidence="4">
    <location>
        <begin position="75"/>
        <end position="225"/>
    </location>
</feature>
<feature type="binding site" evidence="2">
    <location>
        <begin position="161"/>
        <end position="168"/>
    </location>
    <ligand>
        <name>ATP</name>
        <dbReference type="ChEBI" id="CHEBI:30616"/>
    </ligand>
</feature>
<feature type="site" description="Important for autoinhibition of adenylyltransferase activity" evidence="3">
    <location>
        <position position="28"/>
    </location>
</feature>
<dbReference type="SUPFAM" id="SSF140931">
    <property type="entry name" value="Fic-like"/>
    <property type="match status" value="1"/>
</dbReference>
<dbReference type="EMBL" id="CP024699">
    <property type="protein sequence ID" value="ATV59708.1"/>
    <property type="molecule type" value="Genomic_DNA"/>
</dbReference>